<dbReference type="Pfam" id="PF13188">
    <property type="entry name" value="PAS_8"/>
    <property type="match status" value="1"/>
</dbReference>
<dbReference type="SUPFAM" id="SSF58104">
    <property type="entry name" value="Methyl-accepting chemotaxis protein (MCP) signaling domain"/>
    <property type="match status" value="1"/>
</dbReference>
<evidence type="ECO:0000313" key="5">
    <source>
        <dbReference type="Proteomes" id="UP001166585"/>
    </source>
</evidence>
<protein>
    <submittedName>
        <fullName evidence="4">PAS domain-containing protein</fullName>
    </submittedName>
</protein>
<dbReference type="Pfam" id="PF00015">
    <property type="entry name" value="MCPsignal"/>
    <property type="match status" value="1"/>
</dbReference>
<dbReference type="PANTHER" id="PTHR32089">
    <property type="entry name" value="METHYL-ACCEPTING CHEMOTAXIS PROTEIN MCPB"/>
    <property type="match status" value="1"/>
</dbReference>
<proteinExistence type="predicted"/>
<evidence type="ECO:0000259" key="3">
    <source>
        <dbReference type="PROSITE" id="PS50111"/>
    </source>
</evidence>
<dbReference type="EMBL" id="JAHCQH010000020">
    <property type="protein sequence ID" value="MBS9478416.1"/>
    <property type="molecule type" value="Genomic_DNA"/>
</dbReference>
<dbReference type="PROSITE" id="PS50111">
    <property type="entry name" value="CHEMOTAXIS_TRANSDUC_2"/>
    <property type="match status" value="1"/>
</dbReference>
<dbReference type="InterPro" id="IPR004089">
    <property type="entry name" value="MCPsignal_dom"/>
</dbReference>
<dbReference type="SMART" id="SM00283">
    <property type="entry name" value="MA"/>
    <property type="match status" value="1"/>
</dbReference>
<dbReference type="Gene3D" id="1.10.287.950">
    <property type="entry name" value="Methyl-accepting chemotaxis protein"/>
    <property type="match status" value="1"/>
</dbReference>
<gene>
    <name evidence="4" type="ORF">KIP89_14985</name>
</gene>
<organism evidence="4 5">
    <name type="scientific">Ancylobacter radicis</name>
    <dbReference type="NCBI Taxonomy" id="2836179"/>
    <lineage>
        <taxon>Bacteria</taxon>
        <taxon>Pseudomonadati</taxon>
        <taxon>Pseudomonadota</taxon>
        <taxon>Alphaproteobacteria</taxon>
        <taxon>Hyphomicrobiales</taxon>
        <taxon>Xanthobacteraceae</taxon>
        <taxon>Ancylobacter</taxon>
    </lineage>
</organism>
<dbReference type="InterPro" id="IPR000014">
    <property type="entry name" value="PAS"/>
</dbReference>
<dbReference type="RefSeq" id="WP_213756393.1">
    <property type="nucleotide sequence ID" value="NZ_JAHCQH010000020.1"/>
</dbReference>
<accession>A0ABS5R9T3</accession>
<dbReference type="Proteomes" id="UP001166585">
    <property type="component" value="Unassembled WGS sequence"/>
</dbReference>
<dbReference type="Gene3D" id="3.30.450.20">
    <property type="entry name" value="PAS domain"/>
    <property type="match status" value="2"/>
</dbReference>
<evidence type="ECO:0000256" key="1">
    <source>
        <dbReference type="ARBA" id="ARBA00023224"/>
    </source>
</evidence>
<feature type="domain" description="Methyl-accepting transducer" evidence="3">
    <location>
        <begin position="254"/>
        <end position="476"/>
    </location>
</feature>
<name>A0ABS5R9T3_9HYPH</name>
<evidence type="ECO:0000256" key="2">
    <source>
        <dbReference type="PROSITE-ProRule" id="PRU00284"/>
    </source>
</evidence>
<dbReference type="PANTHER" id="PTHR32089:SF112">
    <property type="entry name" value="LYSOZYME-LIKE PROTEIN-RELATED"/>
    <property type="match status" value="1"/>
</dbReference>
<evidence type="ECO:0000313" key="4">
    <source>
        <dbReference type="EMBL" id="MBS9478416.1"/>
    </source>
</evidence>
<keyword evidence="1 2" id="KW-0807">Transducer</keyword>
<sequence>MRPASLHSLGQRSRWRAFDTALLNELPAAVLMCDAGKATIDYVNSYALEVLGTIHAALPVPLNALVGSSLSIFNLDLGPDGRRLGRPQNLPLDEVVDLGGEKIRLRIDAVKGKNASHELLQVVLSVETAAMAAQHSYRRLLQMVEQMPINVMTCALDGFTIDYANKTSIDTLRRIEQFLPIKASELVGSSIDVFHKKPEMQRRMLADASNLPHRARIKVGPETLDLNVSALMGPDGAYEGPMLTWAVVTDAVNVATNVTAAVDQLGASSLAMGQASDQLTTLTAQSEDMSSSVAAAAVEMSVSFADVSKQISNATQMAGQAADRAAAANGLVSGLVESVERIGNVSSLIERIASQTNLLALNAAIEAARVGEAGRGFAVVASEVKELAMQTANATKEISTQVENVQRASSNAARAVEEITDNVSTVRDVFATLSAAVEEQSATNGSVSQSMNSVSGVVSQIRGAAGDVRRVSNSLTSVGDQLREEVRVLLAR</sequence>
<comment type="caution">
    <text evidence="4">The sequence shown here is derived from an EMBL/GenBank/DDBJ whole genome shotgun (WGS) entry which is preliminary data.</text>
</comment>
<keyword evidence="5" id="KW-1185">Reference proteome</keyword>
<reference evidence="4" key="1">
    <citation type="submission" date="2021-05" db="EMBL/GenBank/DDBJ databases">
        <authorList>
            <person name="Sun Q."/>
            <person name="Inoue M."/>
        </authorList>
    </citation>
    <scope>NUCLEOTIDE SEQUENCE</scope>
    <source>
        <strain evidence="4">VKM B-3255</strain>
    </source>
</reference>